<protein>
    <recommendedName>
        <fullName evidence="5">Transcription factor domain-containing protein</fullName>
    </recommendedName>
</protein>
<keyword evidence="1" id="KW-0378">Hydrolase</keyword>
<accession>A0AAJ8M2R4</accession>
<keyword evidence="4" id="KW-1185">Reference proteome</keyword>
<dbReference type="GO" id="GO:0005737">
    <property type="term" value="C:cytoplasm"/>
    <property type="evidence" value="ECO:0007669"/>
    <property type="project" value="TreeGrafter"/>
</dbReference>
<dbReference type="KEGG" id="cdep:91088301"/>
<evidence type="ECO:0000313" key="3">
    <source>
        <dbReference type="EMBL" id="WVN88876.1"/>
    </source>
</evidence>
<dbReference type="GO" id="GO:0008330">
    <property type="term" value="F:protein tyrosine/threonine phosphatase activity"/>
    <property type="evidence" value="ECO:0007669"/>
    <property type="project" value="TreeGrafter"/>
</dbReference>
<dbReference type="Gene3D" id="3.90.190.10">
    <property type="entry name" value="Protein tyrosine phosphatase superfamily"/>
    <property type="match status" value="1"/>
</dbReference>
<dbReference type="RefSeq" id="XP_066069576.1">
    <property type="nucleotide sequence ID" value="XM_066213479.1"/>
</dbReference>
<dbReference type="GeneID" id="91088301"/>
<organism evidence="3 4">
    <name type="scientific">Cryptococcus depauperatus CBS 7841</name>
    <dbReference type="NCBI Taxonomy" id="1295531"/>
    <lineage>
        <taxon>Eukaryota</taxon>
        <taxon>Fungi</taxon>
        <taxon>Dikarya</taxon>
        <taxon>Basidiomycota</taxon>
        <taxon>Agaricomycotina</taxon>
        <taxon>Tremellomycetes</taxon>
        <taxon>Tremellales</taxon>
        <taxon>Cryptococcaceae</taxon>
        <taxon>Cryptococcus</taxon>
    </lineage>
</organism>
<dbReference type="EMBL" id="CP143787">
    <property type="protein sequence ID" value="WVN88876.1"/>
    <property type="molecule type" value="Genomic_DNA"/>
</dbReference>
<gene>
    <name evidence="3" type="ORF">L203_104091</name>
</gene>
<dbReference type="PANTHER" id="PTHR10159">
    <property type="entry name" value="DUAL SPECIFICITY PROTEIN PHOSPHATASE"/>
    <property type="match status" value="1"/>
</dbReference>
<sequence length="439" mass="49028">MLVKPVQGMVCGEFPSFSIPARNKTAARPFLFCAYHHALDAEANQPIELQHESRKKRRREMDSIHLRRPNAKKLLLAIPAPSPARSKPSGGHRRPSLLSLITLPPSAADRTPTTAHPSAESFNTSYSSASTTPSTATTFPIAKTLAVRTETPYEDGPVEVLPGVWLGAEESLWQWDVWARDKSRVRIVNVAQEVDDPFERTSEFWSRTESVKLRTYPSSEARPEVEYCHVRWSHGELGLAELPRDATLRLGKGRPGEKVWRFWDAIVWMEQGRERQEPVLIQSATLAIAYTMALAAAGRLPRLLGHIKTMQDAYDFVKEKSGWIGPNHSLVFQLVDFARNLTLLLSAHYLDSPGCVVDTSFPTVAQVEISDTEWARRRHEFDVETESALLSNALSLSEGEMSEGGESGSEGCMSPEEAGIEARRLDEAMFARRALREVV</sequence>
<feature type="region of interest" description="Disordered" evidence="2">
    <location>
        <begin position="394"/>
        <end position="415"/>
    </location>
</feature>
<feature type="region of interest" description="Disordered" evidence="2">
    <location>
        <begin position="104"/>
        <end position="135"/>
    </location>
</feature>
<dbReference type="AlphaFoldDB" id="A0AAJ8M2R4"/>
<dbReference type="PANTHER" id="PTHR10159:SF519">
    <property type="entry name" value="DUAL SPECIFICITY PROTEIN PHOSPHATASE MPK3"/>
    <property type="match status" value="1"/>
</dbReference>
<name>A0AAJ8M2R4_9TREE</name>
<reference evidence="3" key="1">
    <citation type="submission" date="2016-06" db="EMBL/GenBank/DDBJ databases">
        <authorList>
            <person name="Cuomo C."/>
            <person name="Litvintseva A."/>
            <person name="Heitman J."/>
            <person name="Chen Y."/>
            <person name="Sun S."/>
            <person name="Springer D."/>
            <person name="Dromer F."/>
            <person name="Young S."/>
            <person name="Zeng Q."/>
            <person name="Chapman S."/>
            <person name="Gujja S."/>
            <person name="Saif S."/>
            <person name="Birren B."/>
        </authorList>
    </citation>
    <scope>NUCLEOTIDE SEQUENCE</scope>
    <source>
        <strain evidence="3">CBS 7841</strain>
    </source>
</reference>
<reference evidence="3" key="2">
    <citation type="journal article" date="2022" name="Elife">
        <title>Obligate sexual reproduction of a homothallic fungus closely related to the Cryptococcus pathogenic species complex.</title>
        <authorList>
            <person name="Passer A.R."/>
            <person name="Clancey S.A."/>
            <person name="Shea T."/>
            <person name="David-Palma M."/>
            <person name="Averette A.F."/>
            <person name="Boekhout T."/>
            <person name="Porcel B.M."/>
            <person name="Nowrousian M."/>
            <person name="Cuomo C.A."/>
            <person name="Sun S."/>
            <person name="Heitman J."/>
            <person name="Coelho M.A."/>
        </authorList>
    </citation>
    <scope>NUCLEOTIDE SEQUENCE</scope>
    <source>
        <strain evidence="3">CBS 7841</strain>
    </source>
</reference>
<reference evidence="3" key="3">
    <citation type="submission" date="2024-01" db="EMBL/GenBank/DDBJ databases">
        <authorList>
            <person name="Coelho M.A."/>
            <person name="David-Palma M."/>
            <person name="Shea T."/>
            <person name="Sun S."/>
            <person name="Cuomo C.A."/>
            <person name="Heitman J."/>
        </authorList>
    </citation>
    <scope>NUCLEOTIDE SEQUENCE</scope>
    <source>
        <strain evidence="3">CBS 7841</strain>
    </source>
</reference>
<feature type="compositionally biased region" description="Polar residues" evidence="2">
    <location>
        <begin position="111"/>
        <end position="123"/>
    </location>
</feature>
<evidence type="ECO:0000256" key="2">
    <source>
        <dbReference type="SAM" id="MobiDB-lite"/>
    </source>
</evidence>
<dbReference type="Proteomes" id="UP000094043">
    <property type="component" value="Chromosome 4"/>
</dbReference>
<evidence type="ECO:0000313" key="4">
    <source>
        <dbReference type="Proteomes" id="UP000094043"/>
    </source>
</evidence>
<dbReference type="GO" id="GO:0033550">
    <property type="term" value="F:MAP kinase tyrosine phosphatase activity"/>
    <property type="evidence" value="ECO:0007669"/>
    <property type="project" value="TreeGrafter"/>
</dbReference>
<proteinExistence type="predicted"/>
<evidence type="ECO:0008006" key="5">
    <source>
        <dbReference type="Google" id="ProtNLM"/>
    </source>
</evidence>
<dbReference type="SUPFAM" id="SSF52799">
    <property type="entry name" value="(Phosphotyrosine protein) phosphatases II"/>
    <property type="match status" value="1"/>
</dbReference>
<dbReference type="GO" id="GO:0017017">
    <property type="term" value="F:MAP kinase tyrosine/serine/threonine phosphatase activity"/>
    <property type="evidence" value="ECO:0007669"/>
    <property type="project" value="TreeGrafter"/>
</dbReference>
<keyword evidence="1" id="KW-0904">Protein phosphatase</keyword>
<evidence type="ECO:0000256" key="1">
    <source>
        <dbReference type="ARBA" id="ARBA00022912"/>
    </source>
</evidence>
<dbReference type="InterPro" id="IPR029021">
    <property type="entry name" value="Prot-tyrosine_phosphatase-like"/>
</dbReference>
<dbReference type="GO" id="GO:0043409">
    <property type="term" value="P:negative regulation of MAPK cascade"/>
    <property type="evidence" value="ECO:0007669"/>
    <property type="project" value="TreeGrafter"/>
</dbReference>
<feature type="compositionally biased region" description="Low complexity" evidence="2">
    <location>
        <begin position="124"/>
        <end position="135"/>
    </location>
</feature>
<feature type="region of interest" description="Disordered" evidence="2">
    <location>
        <begin position="47"/>
        <end position="66"/>
    </location>
</feature>